<name>A0A1H3IW13_9RHOB</name>
<proteinExistence type="predicted"/>
<sequence>MTQTLCTGMMIAATLGGAAGATPVSLLSDGLFRTDRAAFIALEDDAIAPGGGFPAARGILQPVERTGEDDDRPGGPSLFAMLDGASLWQPTPRAGLGLRQGADFTGTLAARASRLRDIIAKAEAGRAGFDAVQHGAKIPPPNAPTRMTIAEIYAWIDATPRQPHAIGRYQFIPSTLRALVEALEIDPATRFSPAVQDRLADRLLAQAGMHAFKSGALSRDRFMLNLARIWAGLPTASGKSFYEGYAGNSATMSWQSFETAMADIFPARPRPQANR</sequence>
<evidence type="ECO:0008006" key="3">
    <source>
        <dbReference type="Google" id="ProtNLM"/>
    </source>
</evidence>
<organism evidence="1 2">
    <name type="scientific">Citreimonas salinaria</name>
    <dbReference type="NCBI Taxonomy" id="321339"/>
    <lineage>
        <taxon>Bacteria</taxon>
        <taxon>Pseudomonadati</taxon>
        <taxon>Pseudomonadota</taxon>
        <taxon>Alphaproteobacteria</taxon>
        <taxon>Rhodobacterales</taxon>
        <taxon>Roseobacteraceae</taxon>
        <taxon>Citreimonas</taxon>
    </lineage>
</organism>
<evidence type="ECO:0000313" key="2">
    <source>
        <dbReference type="Proteomes" id="UP000199286"/>
    </source>
</evidence>
<dbReference type="AlphaFoldDB" id="A0A1H3IW13"/>
<reference evidence="1 2" key="1">
    <citation type="submission" date="2016-10" db="EMBL/GenBank/DDBJ databases">
        <authorList>
            <person name="de Groot N.N."/>
        </authorList>
    </citation>
    <scope>NUCLEOTIDE SEQUENCE [LARGE SCALE GENOMIC DNA]</scope>
    <source>
        <strain evidence="1 2">DSM 26880</strain>
    </source>
</reference>
<gene>
    <name evidence="1" type="ORF">SAMN05444340_105279</name>
</gene>
<dbReference type="STRING" id="321339.SAMN05444340_105279"/>
<keyword evidence="2" id="KW-1185">Reference proteome</keyword>
<dbReference type="Gene3D" id="1.10.530.10">
    <property type="match status" value="1"/>
</dbReference>
<dbReference type="SUPFAM" id="SSF53955">
    <property type="entry name" value="Lysozyme-like"/>
    <property type="match status" value="1"/>
</dbReference>
<dbReference type="Proteomes" id="UP000199286">
    <property type="component" value="Unassembled WGS sequence"/>
</dbReference>
<dbReference type="InterPro" id="IPR023346">
    <property type="entry name" value="Lysozyme-like_dom_sf"/>
</dbReference>
<protein>
    <recommendedName>
        <fullName evidence="3">Muramidase (Phage lambda lysozyme)</fullName>
    </recommendedName>
</protein>
<dbReference type="OrthoDB" id="7851400at2"/>
<accession>A0A1H3IW13</accession>
<dbReference type="EMBL" id="FNPF01000005">
    <property type="protein sequence ID" value="SDY31368.1"/>
    <property type="molecule type" value="Genomic_DNA"/>
</dbReference>
<dbReference type="RefSeq" id="WP_089882422.1">
    <property type="nucleotide sequence ID" value="NZ_FNPF01000005.1"/>
</dbReference>
<evidence type="ECO:0000313" key="1">
    <source>
        <dbReference type="EMBL" id="SDY31368.1"/>
    </source>
</evidence>